<feature type="compositionally biased region" description="Basic residues" evidence="1">
    <location>
        <begin position="760"/>
        <end position="770"/>
    </location>
</feature>
<feature type="region of interest" description="Disordered" evidence="1">
    <location>
        <begin position="664"/>
        <end position="684"/>
    </location>
</feature>
<dbReference type="Proteomes" id="UP000825935">
    <property type="component" value="Chromosome 27"/>
</dbReference>
<evidence type="ECO:0000313" key="3">
    <source>
        <dbReference type="Proteomes" id="UP000825935"/>
    </source>
</evidence>
<name>A0A8T2REY0_CERRI</name>
<keyword evidence="3" id="KW-1185">Reference proteome</keyword>
<evidence type="ECO:0000313" key="2">
    <source>
        <dbReference type="EMBL" id="KAH7295042.1"/>
    </source>
</evidence>
<feature type="region of interest" description="Disordered" evidence="1">
    <location>
        <begin position="442"/>
        <end position="468"/>
    </location>
</feature>
<sequence length="795" mass="88333">MEKPINNRMNSETVLDQVIFQLTPTRTRYELFAVASNVTEKLASGLLKPFLLHLQAAEEQLAKGGYSIKLQPPAGLKSSWFTKGTAERFVSFVNSPHVLERSNNIEVELLQLEEAIRVQTGFRLQAEHHFSNEGSLSFMQGENISCSSGKSRVISKTRQEATKDQRLATSSKKQLLRALEARRVVLQKEQGMSIARATAAGFELLHLLQLAMFADCFGGPRLIEACCKFALLCRRAHVTGFCVEYFNMMDQDVSWALSNAVCVSILKSLEADSVSKQRNEENTELPKLLVADNHVQKNLCLSNAVCRNEQSLSRHSQQLPSFHKNPGPPGQGFEWSTSTDAHQAFSAMHTNGIGLCPMAYGYNYEYSLGCQENFTASDLFLSAASQQSNETQANFKTFSSADMNAFPALRKLQIVQNGIRNGSGNSFSNGYEKVSDGVSDSSPISSSCSGAPVKNALSRQASPTPGKYRNSCKKILAREVRKNVDSSELSNPKGSDFSELSDSEMRMQRFNNLLSDEGPVFLKEGKQVSQRTVLDDDSVMLFEQSRGFALGMRSKKCLDFKDPEACCEQTDAGFKVVDDPFLDHSLPVSVSHTQKMRISLDSELQISQIYDKMSKQALKVNSAICTNVRHDPDDLLMLPKQQNHYVSRNSCDLLNADVELRGPAGQKSATLSNRQKVGPEPSQERVKKFLDQYNEKKQAKLRGNTSGLRKLNREGTPRALKEDKKRTELVKSRRSDGASPQVEAQIRAEKLRMYKAELQKKKKEKRKKGVGLKASGVNDKQGLLPEAISSAVHLV</sequence>
<reference evidence="2 3" key="1">
    <citation type="submission" date="2021-08" db="EMBL/GenBank/DDBJ databases">
        <title>WGS assembly of Ceratopteris richardii.</title>
        <authorList>
            <person name="Marchant D.B."/>
            <person name="Chen G."/>
            <person name="Jenkins J."/>
            <person name="Shu S."/>
            <person name="Leebens-Mack J."/>
            <person name="Grimwood J."/>
            <person name="Schmutz J."/>
            <person name="Soltis P."/>
            <person name="Soltis D."/>
            <person name="Chen Z.-H."/>
        </authorList>
    </citation>
    <scope>NUCLEOTIDE SEQUENCE [LARGE SCALE GENOMIC DNA]</scope>
    <source>
        <strain evidence="2">Whitten #5841</strain>
        <tissue evidence="2">Leaf</tissue>
    </source>
</reference>
<evidence type="ECO:0000256" key="1">
    <source>
        <dbReference type="SAM" id="MobiDB-lite"/>
    </source>
</evidence>
<comment type="caution">
    <text evidence="2">The sequence shown here is derived from an EMBL/GenBank/DDBJ whole genome shotgun (WGS) entry which is preliminary data.</text>
</comment>
<gene>
    <name evidence="2" type="ORF">KP509_27G030100</name>
</gene>
<dbReference type="PANTHER" id="PTHR31008:SF2">
    <property type="entry name" value="COP1-INTERACTING PROTEIN-LIKE PROTEIN"/>
    <property type="match status" value="1"/>
</dbReference>
<proteinExistence type="predicted"/>
<dbReference type="AlphaFoldDB" id="A0A8T2REY0"/>
<dbReference type="OrthoDB" id="2020180at2759"/>
<dbReference type="EMBL" id="CM035432">
    <property type="protein sequence ID" value="KAH7295042.1"/>
    <property type="molecule type" value="Genomic_DNA"/>
</dbReference>
<accession>A0A8T2REY0</accession>
<protein>
    <submittedName>
        <fullName evidence="2">Uncharacterized protein</fullName>
    </submittedName>
</protein>
<feature type="region of interest" description="Disordered" evidence="1">
    <location>
        <begin position="757"/>
        <end position="783"/>
    </location>
</feature>
<dbReference type="PANTHER" id="PTHR31008">
    <property type="entry name" value="COP1-INTERACTING PROTEIN-RELATED"/>
    <property type="match status" value="1"/>
</dbReference>
<organism evidence="2 3">
    <name type="scientific">Ceratopteris richardii</name>
    <name type="common">Triangle waterfern</name>
    <dbReference type="NCBI Taxonomy" id="49495"/>
    <lineage>
        <taxon>Eukaryota</taxon>
        <taxon>Viridiplantae</taxon>
        <taxon>Streptophyta</taxon>
        <taxon>Embryophyta</taxon>
        <taxon>Tracheophyta</taxon>
        <taxon>Polypodiopsida</taxon>
        <taxon>Polypodiidae</taxon>
        <taxon>Polypodiales</taxon>
        <taxon>Pteridineae</taxon>
        <taxon>Pteridaceae</taxon>
        <taxon>Parkerioideae</taxon>
        <taxon>Ceratopteris</taxon>
    </lineage>
</organism>
<feature type="compositionally biased region" description="Basic and acidic residues" evidence="1">
    <location>
        <begin position="711"/>
        <end position="736"/>
    </location>
</feature>
<feature type="region of interest" description="Disordered" evidence="1">
    <location>
        <begin position="708"/>
        <end position="743"/>
    </location>
</feature>